<gene>
    <name evidence="3" type="primary">glipr2</name>
</gene>
<dbReference type="InterPro" id="IPR001283">
    <property type="entry name" value="CRISP-related"/>
</dbReference>
<dbReference type="FunFam" id="3.40.33.10:FF:000002">
    <property type="entry name" value="Golgi-associated plant pathogenesis-related protein 1"/>
    <property type="match status" value="5"/>
</dbReference>
<feature type="compositionally biased region" description="Polar residues" evidence="1">
    <location>
        <begin position="178"/>
        <end position="198"/>
    </location>
</feature>
<feature type="compositionally biased region" description="Basic and acidic residues" evidence="1">
    <location>
        <begin position="164"/>
        <end position="177"/>
    </location>
</feature>
<reference evidence="3" key="2">
    <citation type="submission" date="2025-08" db="UniProtKB">
        <authorList>
            <consortium name="Ensembl"/>
        </authorList>
    </citation>
    <scope>IDENTIFICATION</scope>
</reference>
<dbReference type="GeneTree" id="ENSGT00390000020276"/>
<evidence type="ECO:0000313" key="4">
    <source>
        <dbReference type="Proteomes" id="UP000694397"/>
    </source>
</evidence>
<evidence type="ECO:0000313" key="3">
    <source>
        <dbReference type="Ensembl" id="ENSSFOP00015022258.2"/>
    </source>
</evidence>
<dbReference type="SMART" id="SM00198">
    <property type="entry name" value="SCP"/>
    <property type="match status" value="5"/>
</dbReference>
<dbReference type="CDD" id="cd05382">
    <property type="entry name" value="CAP_GAPR1-like"/>
    <property type="match status" value="5"/>
</dbReference>
<reference evidence="3" key="3">
    <citation type="submission" date="2025-09" db="UniProtKB">
        <authorList>
            <consortium name="Ensembl"/>
        </authorList>
    </citation>
    <scope>IDENTIFICATION</scope>
</reference>
<feature type="domain" description="SCP" evidence="2">
    <location>
        <begin position="198"/>
        <end position="330"/>
    </location>
</feature>
<feature type="region of interest" description="Disordered" evidence="1">
    <location>
        <begin position="330"/>
        <end position="401"/>
    </location>
</feature>
<feature type="domain" description="SCP" evidence="2">
    <location>
        <begin position="378"/>
        <end position="510"/>
    </location>
</feature>
<protein>
    <submittedName>
        <fullName evidence="3">Uncharacterized LOC108922633</fullName>
    </submittedName>
</protein>
<feature type="domain" description="SCP" evidence="2">
    <location>
        <begin position="18"/>
        <end position="150"/>
    </location>
</feature>
<dbReference type="InterPro" id="IPR014044">
    <property type="entry name" value="CAP_dom"/>
</dbReference>
<dbReference type="InterPro" id="IPR035940">
    <property type="entry name" value="CAP_sf"/>
</dbReference>
<feature type="compositionally biased region" description="Polar residues" evidence="1">
    <location>
        <begin position="358"/>
        <end position="378"/>
    </location>
</feature>
<dbReference type="Gene3D" id="3.40.33.10">
    <property type="entry name" value="CAP"/>
    <property type="match status" value="5"/>
</dbReference>
<feature type="domain" description="SCP" evidence="2">
    <location>
        <begin position="740"/>
        <end position="873"/>
    </location>
</feature>
<dbReference type="RefSeq" id="XP_029109051.1">
    <property type="nucleotide sequence ID" value="XM_029253218.1"/>
</dbReference>
<organism evidence="3 4">
    <name type="scientific">Scleropages formosus</name>
    <name type="common">Asian bonytongue</name>
    <name type="synonym">Osteoglossum formosum</name>
    <dbReference type="NCBI Taxonomy" id="113540"/>
    <lineage>
        <taxon>Eukaryota</taxon>
        <taxon>Metazoa</taxon>
        <taxon>Chordata</taxon>
        <taxon>Craniata</taxon>
        <taxon>Vertebrata</taxon>
        <taxon>Euteleostomi</taxon>
        <taxon>Actinopterygii</taxon>
        <taxon>Neopterygii</taxon>
        <taxon>Teleostei</taxon>
        <taxon>Osteoglossocephala</taxon>
        <taxon>Osteoglossomorpha</taxon>
        <taxon>Osteoglossiformes</taxon>
        <taxon>Osteoglossidae</taxon>
        <taxon>Scleropages</taxon>
    </lineage>
</organism>
<evidence type="ECO:0000256" key="1">
    <source>
        <dbReference type="SAM" id="MobiDB-lite"/>
    </source>
</evidence>
<dbReference type="GO" id="GO:0005576">
    <property type="term" value="C:extracellular region"/>
    <property type="evidence" value="ECO:0007669"/>
    <property type="project" value="InterPro"/>
</dbReference>
<dbReference type="InterPro" id="IPR034113">
    <property type="entry name" value="SCP_GAPR1-like"/>
</dbReference>
<dbReference type="InterPro" id="IPR018244">
    <property type="entry name" value="Allrgn_V5/Tpx1_CS"/>
</dbReference>
<reference evidence="3 4" key="1">
    <citation type="submission" date="2019-04" db="EMBL/GenBank/DDBJ databases">
        <authorList>
            <consortium name="Wellcome Sanger Institute Data Sharing"/>
        </authorList>
    </citation>
    <scope>NUCLEOTIDE SEQUENCE [LARGE SCALE GENOMIC DNA]</scope>
</reference>
<dbReference type="PRINTS" id="PR00837">
    <property type="entry name" value="V5TPXLIKE"/>
</dbReference>
<feature type="region of interest" description="Disordered" evidence="1">
    <location>
        <begin position="150"/>
        <end position="221"/>
    </location>
</feature>
<dbReference type="SUPFAM" id="SSF55797">
    <property type="entry name" value="PR-1-like"/>
    <property type="match status" value="5"/>
</dbReference>
<proteinExistence type="predicted"/>
<dbReference type="Proteomes" id="UP000694397">
    <property type="component" value="Chromosome 6"/>
</dbReference>
<feature type="domain" description="SCP" evidence="2">
    <location>
        <begin position="571"/>
        <end position="704"/>
    </location>
</feature>
<dbReference type="GeneID" id="108922633"/>
<name>A0A8C9RWK3_SCLFO</name>
<evidence type="ECO:0000259" key="2">
    <source>
        <dbReference type="SMART" id="SM00198"/>
    </source>
</evidence>
<dbReference type="PANTHER" id="PTHR10334">
    <property type="entry name" value="CYSTEINE-RICH SECRETORY PROTEIN-RELATED"/>
    <property type="match status" value="1"/>
</dbReference>
<sequence length="889" mass="98575">MAFRITVQRGKKTMADSSFEKEFLESHNSYRQKHGAPPLKMSRDLCSSAQAWADRLLSMQKLRHSDTENGENLFYTKSSVPKKVTGKEAVDNWYSEIKKYNFSRPGFVSGTGHFTQVVWKDSKEVGVGLATDGNTTVVVGQYHPAGNITNTGYFEKNVLPPGGEESRADEPPKESENKPSSTYQTTDNPDGQSSASSSFEKEFLESHNSYRQKHGAPPLKMSRDLCSSAQAWADRLLSMRTLQHSNTENGENLFYTQSSVPKKVTGKEAVDNWYSEIKKYNFSRPGFVSGTGHFTQVVWKDSKEVGVGLATDGNTTVVVGQYHPAGNITNTGYFEKNVLPPGGEESRADEPPKESENKPSSTYQTTDNPDGQSSASSSFEKEFLESHNSYRQKHGAPPLKMSRDLCSSAQAWADRLLSMRTLQHSNTENGENLFYTQSSVPKKVTGKEAVDNWYSEIKKYNFSRPGFVSGTGHFTQVVWKDSKEVGVGLATDGKTTFVVGQYHPAGNITNKGNFEKNVLPPGSSSADNELQFEKTPAPSKQSTPHPADPRTAPPQSNIEENQTTSDPDAEIFARDFLQACNKYRFTHGAAPLVLSPTINREAQDWADKLLKESTLKHSNSKHGESIWAKTGPPSITATGQEVVDTWYKEADNYDYSRSGVQSKTEHFTQLVWRSSKEVGVGRANNGEGKVIIVAQFEPAGNITNPGFYVRNVLPKGSKVTDKPPEKETKAVPLPDKELEHFIQSLLKEQNQYRKQHGAQPLVQSAALSKEAQDWAIHLVGIQILKNTDKQYGQNMWYRCGSNKATPEGLEVAESWYKESAKYSFDSPGFKTGTGNFTQMVWKSSEKVGIGLATDGNGQFICVEFFDPPGNITNPGYFRDNVLAKVSREL</sequence>
<dbReference type="AlphaFoldDB" id="A0A8C9RWK3"/>
<feature type="compositionally biased region" description="Polar residues" evidence="1">
    <location>
        <begin position="553"/>
        <end position="566"/>
    </location>
</feature>
<accession>A0A8C9RWK3</accession>
<keyword evidence="4" id="KW-1185">Reference proteome</keyword>
<feature type="compositionally biased region" description="Basic and acidic residues" evidence="1">
    <location>
        <begin position="344"/>
        <end position="357"/>
    </location>
</feature>
<dbReference type="Ensembl" id="ENSSFOT00015022505.2">
    <property type="protein sequence ID" value="ENSSFOP00015022258.2"/>
    <property type="gene ID" value="ENSSFOG00015014320.2"/>
</dbReference>
<dbReference type="OrthoDB" id="337038at2759"/>
<dbReference type="Pfam" id="PF00188">
    <property type="entry name" value="CAP"/>
    <property type="match status" value="5"/>
</dbReference>
<dbReference type="PROSITE" id="PS01009">
    <property type="entry name" value="CRISP_1"/>
    <property type="match status" value="4"/>
</dbReference>
<feature type="region of interest" description="Disordered" evidence="1">
    <location>
        <begin position="509"/>
        <end position="566"/>
    </location>
</feature>